<feature type="binding site" evidence="7">
    <location>
        <position position="164"/>
    </location>
    <ligand>
        <name>substrate</name>
    </ligand>
</feature>
<dbReference type="GO" id="GO:0006546">
    <property type="term" value="P:glycine catabolic process"/>
    <property type="evidence" value="ECO:0007669"/>
    <property type="project" value="InterPro"/>
</dbReference>
<evidence type="ECO:0000256" key="7">
    <source>
        <dbReference type="PIRSR" id="PIRSR006487-1"/>
    </source>
</evidence>
<dbReference type="AlphaFoldDB" id="A0A7Y2EFU2"/>
<dbReference type="GO" id="GO:0008168">
    <property type="term" value="F:methyltransferase activity"/>
    <property type="evidence" value="ECO:0007669"/>
    <property type="project" value="UniProtKB-KW"/>
</dbReference>
<reference evidence="10 11" key="1">
    <citation type="submission" date="2020-03" db="EMBL/GenBank/DDBJ databases">
        <title>Metabolic flexibility allows generalist bacteria to become dominant in a frequently disturbed ecosystem.</title>
        <authorList>
            <person name="Chen Y.-J."/>
            <person name="Leung P.M."/>
            <person name="Bay S.K."/>
            <person name="Hugenholtz P."/>
            <person name="Kessler A.J."/>
            <person name="Shelley G."/>
            <person name="Waite D.W."/>
            <person name="Cook P.L."/>
            <person name="Greening C."/>
        </authorList>
    </citation>
    <scope>NUCLEOTIDE SEQUENCE [LARGE SCALE GENOMIC DNA]</scope>
    <source>
        <strain evidence="10">SS_bin_28</strain>
    </source>
</reference>
<dbReference type="EMBL" id="JABDJR010000460">
    <property type="protein sequence ID" value="NNF07363.1"/>
    <property type="molecule type" value="Genomic_DNA"/>
</dbReference>
<evidence type="ECO:0000256" key="2">
    <source>
        <dbReference type="ARBA" id="ARBA00012616"/>
    </source>
</evidence>
<evidence type="ECO:0000256" key="1">
    <source>
        <dbReference type="ARBA" id="ARBA00008609"/>
    </source>
</evidence>
<dbReference type="GO" id="GO:0008483">
    <property type="term" value="F:transaminase activity"/>
    <property type="evidence" value="ECO:0007669"/>
    <property type="project" value="UniProtKB-KW"/>
</dbReference>
<dbReference type="FunFam" id="3.30.70.1400:FF:000001">
    <property type="entry name" value="Aminomethyltransferase"/>
    <property type="match status" value="1"/>
</dbReference>
<evidence type="ECO:0000256" key="4">
    <source>
        <dbReference type="ARBA" id="ARBA00022679"/>
    </source>
</evidence>
<dbReference type="Pfam" id="PF08669">
    <property type="entry name" value="GCV_T_C"/>
    <property type="match status" value="1"/>
</dbReference>
<feature type="non-terminal residue" evidence="10">
    <location>
        <position position="1"/>
    </location>
</feature>
<evidence type="ECO:0000259" key="9">
    <source>
        <dbReference type="Pfam" id="PF08669"/>
    </source>
</evidence>
<dbReference type="PIRSF" id="PIRSF006487">
    <property type="entry name" value="GcvT"/>
    <property type="match status" value="1"/>
</dbReference>
<dbReference type="GO" id="GO:0032259">
    <property type="term" value="P:methylation"/>
    <property type="evidence" value="ECO:0007669"/>
    <property type="project" value="UniProtKB-KW"/>
</dbReference>
<feature type="domain" description="GCVT N-terminal" evidence="8">
    <location>
        <begin position="4"/>
        <end position="231"/>
    </location>
</feature>
<dbReference type="EC" id="2.1.2.10" evidence="2"/>
<comment type="catalytic activity">
    <reaction evidence="6">
        <text>N(6)-[(R)-S(8)-aminomethyldihydrolipoyl]-L-lysyl-[protein] + (6S)-5,6,7,8-tetrahydrofolate = N(6)-[(R)-dihydrolipoyl]-L-lysyl-[protein] + (6R)-5,10-methylene-5,6,7,8-tetrahydrofolate + NH4(+)</text>
        <dbReference type="Rhea" id="RHEA:16945"/>
        <dbReference type="Rhea" id="RHEA-COMP:10475"/>
        <dbReference type="Rhea" id="RHEA-COMP:10492"/>
        <dbReference type="ChEBI" id="CHEBI:15636"/>
        <dbReference type="ChEBI" id="CHEBI:28938"/>
        <dbReference type="ChEBI" id="CHEBI:57453"/>
        <dbReference type="ChEBI" id="CHEBI:83100"/>
        <dbReference type="ChEBI" id="CHEBI:83143"/>
        <dbReference type="EC" id="2.1.2.10"/>
    </reaction>
</comment>
<dbReference type="Gene3D" id="3.30.70.1400">
    <property type="entry name" value="Aminomethyltransferase beta-barrel domains"/>
    <property type="match status" value="1"/>
</dbReference>
<sequence>SGQLAEHEAVRKGIGLFDLSHMGEFRLRGPGALAAAEKIVTNRVLGTDPGQVVYSPMCYPHGGIVDDLLIYHLEDSVLLVVNASNIEKDLAWVKENLPQDVSLENESYETSLLAVQGPRVEEMLQQMTEVPLSDLGYYRTCPAKVGGLDLLLSRTGYTGEDGFELYVKDAEAPDLWNRLMEVGKSYDITPIGLAARDTLRFEMGYCLYGNDIDETTNPLEANLGWTVKIKKEDFVGRDALVKQKEDGVSRKLVGLEVTEGRMIPRQGYTIEAGGSPVGKVTSGTFAPSLGKGYALGYVDSAFSKVDTELNIQIRNKAVPAAVRRAPFYKDGTRKSK</sequence>
<evidence type="ECO:0000256" key="5">
    <source>
        <dbReference type="ARBA" id="ARBA00031395"/>
    </source>
</evidence>
<dbReference type="GO" id="GO:0005960">
    <property type="term" value="C:glycine cleavage complex"/>
    <property type="evidence" value="ECO:0007669"/>
    <property type="project" value="InterPro"/>
</dbReference>
<keyword evidence="4 10" id="KW-0808">Transferase</keyword>
<dbReference type="PANTHER" id="PTHR43757">
    <property type="entry name" value="AMINOMETHYLTRANSFERASE"/>
    <property type="match status" value="1"/>
</dbReference>
<comment type="similarity">
    <text evidence="1">Belongs to the GcvT family.</text>
</comment>
<evidence type="ECO:0000313" key="10">
    <source>
        <dbReference type="EMBL" id="NNF07363.1"/>
    </source>
</evidence>
<dbReference type="SUPFAM" id="SSF101790">
    <property type="entry name" value="Aminomethyltransferase beta-barrel domain"/>
    <property type="match status" value="1"/>
</dbReference>
<organism evidence="10 11">
    <name type="scientific">Eiseniibacteriota bacterium</name>
    <dbReference type="NCBI Taxonomy" id="2212470"/>
    <lineage>
        <taxon>Bacteria</taxon>
        <taxon>Candidatus Eiseniibacteriota</taxon>
    </lineage>
</organism>
<evidence type="ECO:0000256" key="6">
    <source>
        <dbReference type="ARBA" id="ARBA00047665"/>
    </source>
</evidence>
<dbReference type="FunFam" id="4.10.1250.10:FF:000001">
    <property type="entry name" value="Aminomethyltransferase"/>
    <property type="match status" value="1"/>
</dbReference>
<dbReference type="InterPro" id="IPR013977">
    <property type="entry name" value="GcvT_C"/>
</dbReference>
<evidence type="ECO:0000256" key="3">
    <source>
        <dbReference type="ARBA" id="ARBA00022576"/>
    </source>
</evidence>
<dbReference type="InterPro" id="IPR006223">
    <property type="entry name" value="GcvT"/>
</dbReference>
<dbReference type="Proteomes" id="UP000547674">
    <property type="component" value="Unassembled WGS sequence"/>
</dbReference>
<dbReference type="InterPro" id="IPR027266">
    <property type="entry name" value="TrmE/GcvT-like"/>
</dbReference>
<dbReference type="InterPro" id="IPR006222">
    <property type="entry name" value="GCVT_N"/>
</dbReference>
<name>A0A7Y2EFU2_UNCEI</name>
<dbReference type="FunFam" id="2.40.30.110:FF:000003">
    <property type="entry name" value="Aminomethyltransferase"/>
    <property type="match status" value="1"/>
</dbReference>
<proteinExistence type="inferred from homology"/>
<keyword evidence="3" id="KW-0032">Aminotransferase</keyword>
<dbReference type="PANTHER" id="PTHR43757:SF2">
    <property type="entry name" value="AMINOMETHYLTRANSFERASE, MITOCHONDRIAL"/>
    <property type="match status" value="1"/>
</dbReference>
<evidence type="ECO:0000313" key="11">
    <source>
        <dbReference type="Proteomes" id="UP000547674"/>
    </source>
</evidence>
<dbReference type="GO" id="GO:0004047">
    <property type="term" value="F:aminomethyltransferase activity"/>
    <property type="evidence" value="ECO:0007669"/>
    <property type="project" value="UniProtKB-EC"/>
</dbReference>
<protein>
    <recommendedName>
        <fullName evidence="2">aminomethyltransferase</fullName>
        <ecNumber evidence="2">2.1.2.10</ecNumber>
    </recommendedName>
    <alternativeName>
        <fullName evidence="5">Glycine cleavage system T protein</fullName>
    </alternativeName>
</protein>
<dbReference type="Pfam" id="PF01571">
    <property type="entry name" value="GCV_T"/>
    <property type="match status" value="1"/>
</dbReference>
<dbReference type="NCBIfam" id="NF001567">
    <property type="entry name" value="PRK00389.1"/>
    <property type="match status" value="1"/>
</dbReference>
<keyword evidence="10" id="KW-0489">Methyltransferase</keyword>
<evidence type="ECO:0000259" key="8">
    <source>
        <dbReference type="Pfam" id="PF01571"/>
    </source>
</evidence>
<dbReference type="InterPro" id="IPR028896">
    <property type="entry name" value="GcvT/YgfZ/DmdA"/>
</dbReference>
<comment type="caution">
    <text evidence="10">The sequence shown here is derived from an EMBL/GenBank/DDBJ whole genome shotgun (WGS) entry which is preliminary data.</text>
</comment>
<dbReference type="Gene3D" id="2.40.30.110">
    <property type="entry name" value="Aminomethyltransferase beta-barrel domains"/>
    <property type="match status" value="1"/>
</dbReference>
<dbReference type="Gene3D" id="3.30.1360.120">
    <property type="entry name" value="Probable tRNA modification gtpase trme, domain 1"/>
    <property type="match status" value="1"/>
</dbReference>
<dbReference type="Gene3D" id="4.10.1250.10">
    <property type="entry name" value="Aminomethyltransferase fragment"/>
    <property type="match status" value="1"/>
</dbReference>
<dbReference type="SUPFAM" id="SSF103025">
    <property type="entry name" value="Folate-binding domain"/>
    <property type="match status" value="1"/>
</dbReference>
<accession>A0A7Y2EFU2</accession>
<feature type="domain" description="Aminomethyltransferase C-terminal" evidence="9">
    <location>
        <begin position="250"/>
        <end position="329"/>
    </location>
</feature>
<dbReference type="InterPro" id="IPR029043">
    <property type="entry name" value="GcvT/YgfZ_C"/>
</dbReference>
<gene>
    <name evidence="10" type="primary">gcvT</name>
    <name evidence="10" type="ORF">HKN21_11430</name>
</gene>
<dbReference type="GO" id="GO:0005829">
    <property type="term" value="C:cytosol"/>
    <property type="evidence" value="ECO:0007669"/>
    <property type="project" value="TreeGrafter"/>
</dbReference>
<dbReference type="NCBIfam" id="TIGR00528">
    <property type="entry name" value="gcvT"/>
    <property type="match status" value="1"/>
</dbReference>